<keyword evidence="3" id="KW-1133">Transmembrane helix</keyword>
<evidence type="ECO:0000256" key="2">
    <source>
        <dbReference type="ARBA" id="ARBA00023136"/>
    </source>
</evidence>
<proteinExistence type="inferred from homology"/>
<dbReference type="InterPro" id="IPR050768">
    <property type="entry name" value="UPF0353/GerABKA_families"/>
</dbReference>
<feature type="transmembrane region" description="Helical" evidence="3">
    <location>
        <begin position="421"/>
        <end position="447"/>
    </location>
</feature>
<dbReference type="Pfam" id="PF03323">
    <property type="entry name" value="GerA"/>
    <property type="match status" value="1"/>
</dbReference>
<evidence type="ECO:0000256" key="3">
    <source>
        <dbReference type="SAM" id="Phobius"/>
    </source>
</evidence>
<dbReference type="InterPro" id="IPR004995">
    <property type="entry name" value="Spore_Ger"/>
</dbReference>
<protein>
    <submittedName>
        <fullName evidence="4">Spore germination protein</fullName>
    </submittedName>
</protein>
<keyword evidence="3" id="KW-0812">Transmembrane</keyword>
<name>A0ABW0W7J7_9BACL</name>
<organism evidence="4 5">
    <name type="scientific">Paenibacillus solisilvae</name>
    <dbReference type="NCBI Taxonomy" id="2486751"/>
    <lineage>
        <taxon>Bacteria</taxon>
        <taxon>Bacillati</taxon>
        <taxon>Bacillota</taxon>
        <taxon>Bacilli</taxon>
        <taxon>Bacillales</taxon>
        <taxon>Paenibacillaceae</taxon>
        <taxon>Paenibacillus</taxon>
    </lineage>
</organism>
<feature type="transmembrane region" description="Helical" evidence="3">
    <location>
        <begin position="299"/>
        <end position="318"/>
    </location>
</feature>
<comment type="similarity">
    <text evidence="1">Belongs to the GerABKA family.</text>
</comment>
<feature type="transmembrane region" description="Helical" evidence="3">
    <location>
        <begin position="368"/>
        <end position="388"/>
    </location>
</feature>
<dbReference type="PIRSF" id="PIRSF005690">
    <property type="entry name" value="GerBA"/>
    <property type="match status" value="1"/>
</dbReference>
<feature type="transmembrane region" description="Helical" evidence="3">
    <location>
        <begin position="257"/>
        <end position="278"/>
    </location>
</feature>
<keyword evidence="5" id="KW-1185">Reference proteome</keyword>
<dbReference type="PANTHER" id="PTHR22550">
    <property type="entry name" value="SPORE GERMINATION PROTEIN"/>
    <property type="match status" value="1"/>
</dbReference>
<dbReference type="EMBL" id="JBHSOW010000103">
    <property type="protein sequence ID" value="MFC5652676.1"/>
    <property type="molecule type" value="Genomic_DNA"/>
</dbReference>
<accession>A0ABW0W7J7</accession>
<evidence type="ECO:0000313" key="4">
    <source>
        <dbReference type="EMBL" id="MFC5652676.1"/>
    </source>
</evidence>
<sequence>MTISNKQTAVPIPIQSMEQVKSHLHDAFGGTEDLALVTVLIGAEEGLLCYLKTMTSVTFMMENVIKPLSLLRQGEGEQDGVNRLQYLKEKCYGGLSGEFLSDIQALPKHLTAGKAGLWIHGVTSMLILDVMELISRSVDEPTTQTVVRGPKEGFTESAQTNMSLIRRRLANEHLRFDKYTLGAQSGTDVYAAYIEGQVDDKVLRKVKRCLSSNKVKSLFDSGSLEEMISSSPFSLFPLSYNSERPDAICALLLERRIAVIVNGSPFVLAVPAVMNDFFKSPEDYYQWFAFGTFTRMLRYLAFLFSLYIPSLYVAVTSYQQELIPTALLTSIAAQREGVPFPAVIEILAMEITFDILREAGTRMPRVVGQAISIVGALVLGEAAVQAGIISNINVIVVSLTAISGFVAPVYTFGANVRLMRFGFIILASILGLFGVIIGTVFLLIHLARLESFGVPYLSPFSPFRKAGQKDALLRFPILASSADSSSPVKEEERHE</sequence>
<keyword evidence="2 3" id="KW-0472">Membrane</keyword>
<gene>
    <name evidence="4" type="ORF">ACFPYJ_26870</name>
</gene>
<reference evidence="5" key="1">
    <citation type="journal article" date="2019" name="Int. J. Syst. Evol. Microbiol.">
        <title>The Global Catalogue of Microorganisms (GCM) 10K type strain sequencing project: providing services to taxonomists for standard genome sequencing and annotation.</title>
        <authorList>
            <consortium name="The Broad Institute Genomics Platform"/>
            <consortium name="The Broad Institute Genome Sequencing Center for Infectious Disease"/>
            <person name="Wu L."/>
            <person name="Ma J."/>
        </authorList>
    </citation>
    <scope>NUCLEOTIDE SEQUENCE [LARGE SCALE GENOMIC DNA]</scope>
    <source>
        <strain evidence="5">CGMCC 1.3240</strain>
    </source>
</reference>
<evidence type="ECO:0000313" key="5">
    <source>
        <dbReference type="Proteomes" id="UP001596047"/>
    </source>
</evidence>
<feature type="transmembrane region" description="Helical" evidence="3">
    <location>
        <begin position="394"/>
        <end position="414"/>
    </location>
</feature>
<comment type="caution">
    <text evidence="4">The sequence shown here is derived from an EMBL/GenBank/DDBJ whole genome shotgun (WGS) entry which is preliminary data.</text>
</comment>
<dbReference type="Proteomes" id="UP001596047">
    <property type="component" value="Unassembled WGS sequence"/>
</dbReference>
<evidence type="ECO:0000256" key="1">
    <source>
        <dbReference type="ARBA" id="ARBA00005278"/>
    </source>
</evidence>
<dbReference type="PANTHER" id="PTHR22550:SF5">
    <property type="entry name" value="LEUCINE ZIPPER PROTEIN 4"/>
    <property type="match status" value="1"/>
</dbReference>
<dbReference type="RefSeq" id="WP_379191324.1">
    <property type="nucleotide sequence ID" value="NZ_JBHSOW010000103.1"/>
</dbReference>